<dbReference type="Pfam" id="PF05037">
    <property type="entry name" value="DUF669"/>
    <property type="match status" value="1"/>
</dbReference>
<dbReference type="EMBL" id="LR797262">
    <property type="protein sequence ID" value="CAB4198149.1"/>
    <property type="molecule type" value="Genomic_DNA"/>
</dbReference>
<sequence length="189" mass="21490">MNANEKLDWTNIENIMLNEEAKKTQLSQALLPNNIYDAIISGSELKQSKKGDNYLSIAFTILSPDAYKNRIIYDIYMQTHDNVEVVDRAKYKLRQVCMAVMGKLADYPVDLIGKKAKLSIKIIDDKDTNGILKINSEGKSLQKNVITRILSINEFVPNIPQSKLNYNESIEKKPLLDINNLDLEDAIPF</sequence>
<evidence type="ECO:0000313" key="4">
    <source>
        <dbReference type="EMBL" id="CAB4198149.1"/>
    </source>
</evidence>
<evidence type="ECO:0000313" key="1">
    <source>
        <dbReference type="EMBL" id="CAB4169216.1"/>
    </source>
</evidence>
<dbReference type="EMBL" id="LR797362">
    <property type="protein sequence ID" value="CAB4210598.1"/>
    <property type="molecule type" value="Genomic_DNA"/>
</dbReference>
<dbReference type="EMBL" id="LR796935">
    <property type="protein sequence ID" value="CAB4176821.1"/>
    <property type="molecule type" value="Genomic_DNA"/>
</dbReference>
<evidence type="ECO:0000313" key="2">
    <source>
        <dbReference type="EMBL" id="CAB4176821.1"/>
    </source>
</evidence>
<dbReference type="InterPro" id="IPR007731">
    <property type="entry name" value="DUF669"/>
</dbReference>
<organism evidence="6">
    <name type="scientific">uncultured Caudovirales phage</name>
    <dbReference type="NCBI Taxonomy" id="2100421"/>
    <lineage>
        <taxon>Viruses</taxon>
        <taxon>Duplodnaviria</taxon>
        <taxon>Heunggongvirae</taxon>
        <taxon>Uroviricota</taxon>
        <taxon>Caudoviricetes</taxon>
        <taxon>Peduoviridae</taxon>
        <taxon>Maltschvirus</taxon>
        <taxon>Maltschvirus maltsch</taxon>
    </lineage>
</organism>
<reference evidence="6" key="1">
    <citation type="submission" date="2020-05" db="EMBL/GenBank/DDBJ databases">
        <authorList>
            <person name="Chiriac C."/>
            <person name="Salcher M."/>
            <person name="Ghai R."/>
            <person name="Kavagutti S V."/>
        </authorList>
    </citation>
    <scope>NUCLEOTIDE SEQUENCE</scope>
</reference>
<dbReference type="EMBL" id="LR798374">
    <property type="protein sequence ID" value="CAB5227432.1"/>
    <property type="molecule type" value="Genomic_DNA"/>
</dbReference>
<evidence type="ECO:0000313" key="6">
    <source>
        <dbReference type="EMBL" id="CAB5227432.1"/>
    </source>
</evidence>
<proteinExistence type="predicted"/>
<evidence type="ECO:0000313" key="5">
    <source>
        <dbReference type="EMBL" id="CAB4210598.1"/>
    </source>
</evidence>
<dbReference type="EMBL" id="LR797006">
    <property type="protein sequence ID" value="CAB4181107.1"/>
    <property type="molecule type" value="Genomic_DNA"/>
</dbReference>
<dbReference type="EMBL" id="LR796840">
    <property type="protein sequence ID" value="CAB4169216.1"/>
    <property type="molecule type" value="Genomic_DNA"/>
</dbReference>
<name>A0A6J7XC04_9CAUD</name>
<evidence type="ECO:0000313" key="3">
    <source>
        <dbReference type="EMBL" id="CAB4181107.1"/>
    </source>
</evidence>
<accession>A0A6J7XC04</accession>
<gene>
    <name evidence="3" type="ORF">UFOVP1074_39</name>
    <name evidence="4" type="ORF">UFOVP1310_42</name>
    <name evidence="5" type="ORF">UFOVP1424_30</name>
    <name evidence="6" type="ORF">UFOVP1521_30</name>
    <name evidence="1" type="ORF">UFOVP899_65</name>
    <name evidence="2" type="ORF">UFOVP987_64</name>
</gene>
<protein>
    <submittedName>
        <fullName evidence="6">Uncharacterized protein</fullName>
    </submittedName>
</protein>